<name>A0A9P7ED58_9AGAM</name>
<dbReference type="AlphaFoldDB" id="A0A9P7ED58"/>
<protein>
    <submittedName>
        <fullName evidence="2">Uncharacterized protein</fullName>
    </submittedName>
</protein>
<sequence length="278" mass="31144">MDFTTSENLEAGIHRLANSDYTHICDCDACLWKNKGKPKHHKPKRVARLFPPPLPTKATTPVPVPSSSKHHLEVPDHREQPPTSKHKPNLLDDTLADPSEGIEPDGAFDDWIIAIDGAEDGLDTLKADFDHLDGTNFGDMGPEDREEEEEAQVEEEEAQVEDIMPENFDQDMPQDDVDPEGAGPDLGTMGWTDEDLAELQWLSHLEDAQDAMFFITALRKASLDDAHSWLPTDALDRLRNPPCELPDTSDPNLILSLKYYFANTTVHAYNLIREATIE</sequence>
<dbReference type="GeneID" id="64626800"/>
<feature type="compositionally biased region" description="Acidic residues" evidence="1">
    <location>
        <begin position="144"/>
        <end position="153"/>
    </location>
</feature>
<accession>A0A9P7ED58</accession>
<keyword evidence="3" id="KW-1185">Reference proteome</keyword>
<evidence type="ECO:0000313" key="2">
    <source>
        <dbReference type="EMBL" id="KAG1818217.1"/>
    </source>
</evidence>
<evidence type="ECO:0000256" key="1">
    <source>
        <dbReference type="SAM" id="MobiDB-lite"/>
    </source>
</evidence>
<comment type="caution">
    <text evidence="2">The sequence shown here is derived from an EMBL/GenBank/DDBJ whole genome shotgun (WGS) entry which is preliminary data.</text>
</comment>
<feature type="compositionally biased region" description="Basic and acidic residues" evidence="1">
    <location>
        <begin position="70"/>
        <end position="80"/>
    </location>
</feature>
<dbReference type="Proteomes" id="UP000807769">
    <property type="component" value="Unassembled WGS sequence"/>
</dbReference>
<dbReference type="RefSeq" id="XP_041194277.1">
    <property type="nucleotide sequence ID" value="XM_041332783.1"/>
</dbReference>
<feature type="region of interest" description="Disordered" evidence="1">
    <location>
        <begin position="36"/>
        <end position="103"/>
    </location>
</feature>
<dbReference type="OrthoDB" id="2686406at2759"/>
<proteinExistence type="predicted"/>
<feature type="compositionally biased region" description="Basic residues" evidence="1">
    <location>
        <begin position="36"/>
        <end position="47"/>
    </location>
</feature>
<reference evidence="2" key="1">
    <citation type="journal article" date="2020" name="New Phytol.">
        <title>Comparative genomics reveals dynamic genome evolution in host specialist ectomycorrhizal fungi.</title>
        <authorList>
            <person name="Lofgren L.A."/>
            <person name="Nguyen N.H."/>
            <person name="Vilgalys R."/>
            <person name="Ruytinx J."/>
            <person name="Liao H.L."/>
            <person name="Branco S."/>
            <person name="Kuo A."/>
            <person name="LaButti K."/>
            <person name="Lipzen A."/>
            <person name="Andreopoulos W."/>
            <person name="Pangilinan J."/>
            <person name="Riley R."/>
            <person name="Hundley H."/>
            <person name="Na H."/>
            <person name="Barry K."/>
            <person name="Grigoriev I.V."/>
            <person name="Stajich J.E."/>
            <person name="Kennedy P.G."/>
        </authorList>
    </citation>
    <scope>NUCLEOTIDE SEQUENCE</scope>
    <source>
        <strain evidence="2">MN1</strain>
    </source>
</reference>
<evidence type="ECO:0000313" key="3">
    <source>
        <dbReference type="Proteomes" id="UP000807769"/>
    </source>
</evidence>
<gene>
    <name evidence="2" type="ORF">BJ212DRAFT_1299035</name>
</gene>
<dbReference type="EMBL" id="JABBWG010000012">
    <property type="protein sequence ID" value="KAG1818217.1"/>
    <property type="molecule type" value="Genomic_DNA"/>
</dbReference>
<feature type="region of interest" description="Disordered" evidence="1">
    <location>
        <begin position="133"/>
        <end position="153"/>
    </location>
</feature>
<organism evidence="2 3">
    <name type="scientific">Suillus subaureus</name>
    <dbReference type="NCBI Taxonomy" id="48587"/>
    <lineage>
        <taxon>Eukaryota</taxon>
        <taxon>Fungi</taxon>
        <taxon>Dikarya</taxon>
        <taxon>Basidiomycota</taxon>
        <taxon>Agaricomycotina</taxon>
        <taxon>Agaricomycetes</taxon>
        <taxon>Agaricomycetidae</taxon>
        <taxon>Boletales</taxon>
        <taxon>Suillineae</taxon>
        <taxon>Suillaceae</taxon>
        <taxon>Suillus</taxon>
    </lineage>
</organism>